<dbReference type="OMA" id="DIWYESS"/>
<evidence type="ECO:0000259" key="1">
    <source>
        <dbReference type="Pfam" id="PF03478"/>
    </source>
</evidence>
<dbReference type="EMBL" id="AYRZ02000001">
    <property type="protein sequence ID" value="PHT92235.1"/>
    <property type="molecule type" value="Genomic_DNA"/>
</dbReference>
<feature type="domain" description="KIB1-4 beta-propeller" evidence="1">
    <location>
        <begin position="261"/>
        <end position="362"/>
    </location>
</feature>
<dbReference type="PANTHER" id="PTHR44259">
    <property type="entry name" value="OS07G0183000 PROTEIN-RELATED"/>
    <property type="match status" value="1"/>
</dbReference>
<dbReference type="STRING" id="4072.A0A2G3ADC1"/>
<accession>A0A2G3ADC1</accession>
<proteinExistence type="predicted"/>
<name>A0A2G3ADC1_CAPAN</name>
<gene>
    <name evidence="2" type="ORF">T459_00117</name>
</gene>
<dbReference type="Gramene" id="PHT92235">
    <property type="protein sequence ID" value="PHT92235"/>
    <property type="gene ID" value="T459_00117"/>
</dbReference>
<sequence>MLEDKDDDYREFYSLSKKKVSRIFLPEARGRECFPSQGWLCTLEKNTGEMNLLHPFTRTQIQLPTEKALWDLQGYQAGRDTLDFMERLVLSASPSVTSDYVLVVYYFTDSEYLAFWRHGDLNWTKIDIAIRSEIEAINYYQGQFYYVTLCGEVWVFDVTGPRFLFKLEVDIWYESSELYLFELSGALLLVSRIGHGGYSYGEYKTFKFEVFELDVIKRTSKEEIKTLGNSAIFWDSEAPISVDTSKFKGGLTTLSQLFKHPGTKFYLVEVSSALLLVAPFSHGDSSATFKFKVVELDVIKGDFKQIKTLGDSAIFLGSNAVISIDASKFAEVEPSHIYFTDDWCIDYHYLEGGGGRDMGAYNLKDGKIKFLLY</sequence>
<evidence type="ECO:0000313" key="2">
    <source>
        <dbReference type="EMBL" id="PHT92235.1"/>
    </source>
</evidence>
<evidence type="ECO:0000313" key="3">
    <source>
        <dbReference type="Proteomes" id="UP000222542"/>
    </source>
</evidence>
<dbReference type="InterPro" id="IPR050942">
    <property type="entry name" value="F-box_BR-signaling"/>
</dbReference>
<dbReference type="InterPro" id="IPR005174">
    <property type="entry name" value="KIB1-4_b-propeller"/>
</dbReference>
<dbReference type="PANTHER" id="PTHR44259:SF109">
    <property type="entry name" value="UBIQUITIN-PROTEIN LIGASE"/>
    <property type="match status" value="1"/>
</dbReference>
<dbReference type="Proteomes" id="UP000222542">
    <property type="component" value="Unassembled WGS sequence"/>
</dbReference>
<feature type="domain" description="KIB1-4 beta-propeller" evidence="1">
    <location>
        <begin position="12"/>
        <end position="249"/>
    </location>
</feature>
<dbReference type="Pfam" id="PF03478">
    <property type="entry name" value="Beta-prop_KIB1-4"/>
    <property type="match status" value="2"/>
</dbReference>
<comment type="caution">
    <text evidence="2">The sequence shown here is derived from an EMBL/GenBank/DDBJ whole genome shotgun (WGS) entry which is preliminary data.</text>
</comment>
<dbReference type="AlphaFoldDB" id="A0A2G3ADC1"/>
<reference evidence="2 3" key="1">
    <citation type="journal article" date="2014" name="Nat. Genet.">
        <title>Genome sequence of the hot pepper provides insights into the evolution of pungency in Capsicum species.</title>
        <authorList>
            <person name="Kim S."/>
            <person name="Park M."/>
            <person name="Yeom S.I."/>
            <person name="Kim Y.M."/>
            <person name="Lee J.M."/>
            <person name="Lee H.A."/>
            <person name="Seo E."/>
            <person name="Choi J."/>
            <person name="Cheong K."/>
            <person name="Kim K.T."/>
            <person name="Jung K."/>
            <person name="Lee G.W."/>
            <person name="Oh S.K."/>
            <person name="Bae C."/>
            <person name="Kim S.B."/>
            <person name="Lee H.Y."/>
            <person name="Kim S.Y."/>
            <person name="Kim M.S."/>
            <person name="Kang B.C."/>
            <person name="Jo Y.D."/>
            <person name="Yang H.B."/>
            <person name="Jeong H.J."/>
            <person name="Kang W.H."/>
            <person name="Kwon J.K."/>
            <person name="Shin C."/>
            <person name="Lim J.Y."/>
            <person name="Park J.H."/>
            <person name="Huh J.H."/>
            <person name="Kim J.S."/>
            <person name="Kim B.D."/>
            <person name="Cohen O."/>
            <person name="Paran I."/>
            <person name="Suh M.C."/>
            <person name="Lee S.B."/>
            <person name="Kim Y.K."/>
            <person name="Shin Y."/>
            <person name="Noh S.J."/>
            <person name="Park J."/>
            <person name="Seo Y.S."/>
            <person name="Kwon S.Y."/>
            <person name="Kim H.A."/>
            <person name="Park J.M."/>
            <person name="Kim H.J."/>
            <person name="Choi S.B."/>
            <person name="Bosland P.W."/>
            <person name="Reeves G."/>
            <person name="Jo S.H."/>
            <person name="Lee B.W."/>
            <person name="Cho H.T."/>
            <person name="Choi H.S."/>
            <person name="Lee M.S."/>
            <person name="Yu Y."/>
            <person name="Do Choi Y."/>
            <person name="Park B.S."/>
            <person name="van Deynze A."/>
            <person name="Ashrafi H."/>
            <person name="Hill T."/>
            <person name="Kim W.T."/>
            <person name="Pai H.S."/>
            <person name="Ahn H.K."/>
            <person name="Yeam I."/>
            <person name="Giovannoni J.J."/>
            <person name="Rose J.K."/>
            <person name="Sorensen I."/>
            <person name="Lee S.J."/>
            <person name="Kim R.W."/>
            <person name="Choi I.Y."/>
            <person name="Choi B.S."/>
            <person name="Lim J.S."/>
            <person name="Lee Y.H."/>
            <person name="Choi D."/>
        </authorList>
    </citation>
    <scope>NUCLEOTIDE SEQUENCE [LARGE SCALE GENOMIC DNA]</scope>
    <source>
        <strain evidence="3">cv. CM334</strain>
    </source>
</reference>
<organism evidence="2 3">
    <name type="scientific">Capsicum annuum</name>
    <name type="common">Capsicum pepper</name>
    <dbReference type="NCBI Taxonomy" id="4072"/>
    <lineage>
        <taxon>Eukaryota</taxon>
        <taxon>Viridiplantae</taxon>
        <taxon>Streptophyta</taxon>
        <taxon>Embryophyta</taxon>
        <taxon>Tracheophyta</taxon>
        <taxon>Spermatophyta</taxon>
        <taxon>Magnoliopsida</taxon>
        <taxon>eudicotyledons</taxon>
        <taxon>Gunneridae</taxon>
        <taxon>Pentapetalae</taxon>
        <taxon>asterids</taxon>
        <taxon>lamiids</taxon>
        <taxon>Solanales</taxon>
        <taxon>Solanaceae</taxon>
        <taxon>Solanoideae</taxon>
        <taxon>Capsiceae</taxon>
        <taxon>Capsicum</taxon>
    </lineage>
</organism>
<protein>
    <recommendedName>
        <fullName evidence="1">KIB1-4 beta-propeller domain-containing protein</fullName>
    </recommendedName>
</protein>
<reference evidence="2 3" key="2">
    <citation type="journal article" date="2017" name="Genome Biol.">
        <title>New reference genome sequences of hot pepper reveal the massive evolution of plant disease-resistance genes by retroduplication.</title>
        <authorList>
            <person name="Kim S."/>
            <person name="Park J."/>
            <person name="Yeom S.I."/>
            <person name="Kim Y.M."/>
            <person name="Seo E."/>
            <person name="Kim K.T."/>
            <person name="Kim M.S."/>
            <person name="Lee J.M."/>
            <person name="Cheong K."/>
            <person name="Shin H.S."/>
            <person name="Kim S.B."/>
            <person name="Han K."/>
            <person name="Lee J."/>
            <person name="Park M."/>
            <person name="Lee H.A."/>
            <person name="Lee H.Y."/>
            <person name="Lee Y."/>
            <person name="Oh S."/>
            <person name="Lee J.H."/>
            <person name="Choi E."/>
            <person name="Choi E."/>
            <person name="Lee S.E."/>
            <person name="Jeon J."/>
            <person name="Kim H."/>
            <person name="Choi G."/>
            <person name="Song H."/>
            <person name="Lee J."/>
            <person name="Lee S.C."/>
            <person name="Kwon J.K."/>
            <person name="Lee H.Y."/>
            <person name="Koo N."/>
            <person name="Hong Y."/>
            <person name="Kim R.W."/>
            <person name="Kang W.H."/>
            <person name="Huh J.H."/>
            <person name="Kang B.C."/>
            <person name="Yang T.J."/>
            <person name="Lee Y.H."/>
            <person name="Bennetzen J.L."/>
            <person name="Choi D."/>
        </authorList>
    </citation>
    <scope>NUCLEOTIDE SEQUENCE [LARGE SCALE GENOMIC DNA]</scope>
    <source>
        <strain evidence="3">cv. CM334</strain>
    </source>
</reference>
<keyword evidence="3" id="KW-1185">Reference proteome</keyword>